<proteinExistence type="predicted"/>
<dbReference type="Proteomes" id="UP000289555">
    <property type="component" value="Chromosome"/>
</dbReference>
<dbReference type="Pfam" id="PF10094">
    <property type="entry name" value="DUF2332"/>
    <property type="match status" value="1"/>
</dbReference>
<evidence type="ECO:0000313" key="2">
    <source>
        <dbReference type="Proteomes" id="UP000289555"/>
    </source>
</evidence>
<keyword evidence="2" id="KW-1185">Reference proteome</keyword>
<sequence length="251" mass="27799">MSQASTTPVIENIRARYRMFAEREAHAVSPLYEELAFRVAESDALLQFLSTLPPTKQQPNLLFGAVKLLMGTATDANEFEHWVRSRSESIRGEILARSTQTNEPGRCATILPVLASFSSPLALLEVGAAAGLCLLPDRYGYDYGRVRLLPRSECSTKTPVFPCRANEATPVPTGLPTVVWRAGIDLNPLNLSDPCEVEWLESLVWPGQEGRLERLAAAIRVGQKSPPLVRAGNLLYDLRRSSERLQAMLPW</sequence>
<organism evidence="1 2">
    <name type="scientific">Vreelandella olivaria</name>
    <dbReference type="NCBI Taxonomy" id="390919"/>
    <lineage>
        <taxon>Bacteria</taxon>
        <taxon>Pseudomonadati</taxon>
        <taxon>Pseudomonadota</taxon>
        <taxon>Gammaproteobacteria</taxon>
        <taxon>Oceanospirillales</taxon>
        <taxon>Halomonadaceae</taxon>
        <taxon>Vreelandella</taxon>
    </lineage>
</organism>
<evidence type="ECO:0008006" key="3">
    <source>
        <dbReference type="Google" id="ProtNLM"/>
    </source>
</evidence>
<protein>
    <recommendedName>
        <fullName evidence="3">DUF2332 domain-containing protein</fullName>
    </recommendedName>
</protein>
<dbReference type="InterPro" id="IPR011200">
    <property type="entry name" value="UCP012608"/>
</dbReference>
<gene>
    <name evidence="1" type="ORF">HORIV_31320</name>
</gene>
<evidence type="ECO:0000313" key="1">
    <source>
        <dbReference type="EMBL" id="BBI50711.1"/>
    </source>
</evidence>
<dbReference type="EMBL" id="AP019416">
    <property type="protein sequence ID" value="BBI50711.1"/>
    <property type="molecule type" value="Genomic_DNA"/>
</dbReference>
<name>A0ABN5WUZ3_9GAMM</name>
<reference evidence="2" key="1">
    <citation type="journal article" date="2019" name="Microbiol. Resour. Announc.">
        <title>Complete Genome Sequence of Halomonas olivaria, a Moderately Halophilic Bacterium Isolated from Olive Processing Effluents, Obtained by Nanopore Sequencing.</title>
        <authorList>
            <person name="Nagata S."/>
            <person name="Ii K.M."/>
            <person name="Tsukimi T."/>
            <person name="Miura M.C."/>
            <person name="Galipon J."/>
            <person name="Arakawa K."/>
        </authorList>
    </citation>
    <scope>NUCLEOTIDE SEQUENCE [LARGE SCALE GENOMIC DNA]</scope>
    <source>
        <strain evidence="2">TYRC17</strain>
    </source>
</reference>
<accession>A0ABN5WUZ3</accession>